<feature type="domain" description="Squalene epoxidase" evidence="14">
    <location>
        <begin position="724"/>
        <end position="913"/>
    </location>
</feature>
<evidence type="ECO:0000259" key="14">
    <source>
        <dbReference type="Pfam" id="PF08491"/>
    </source>
</evidence>
<evidence type="ECO:0000256" key="11">
    <source>
        <dbReference type="ARBA" id="ARBA00023136"/>
    </source>
</evidence>
<evidence type="ECO:0000256" key="13">
    <source>
        <dbReference type="SAM" id="Phobius"/>
    </source>
</evidence>
<dbReference type="GO" id="GO:0016126">
    <property type="term" value="P:sterol biosynthetic process"/>
    <property type="evidence" value="ECO:0007669"/>
    <property type="project" value="InterPro"/>
</dbReference>
<sequence length="920" mass="100678">MFPSVLMAYCPYIVGGLIASLLGFALLYYNSLVRKLNKTRASPRVIPMEKCVSENGNCVAAGSTDIIIVGAGVAGAALAYALGKDGRRVHLIERDLNPPDRIAGEGLLPGGYLKLIDLGMEDCVDEIDAQRVLGYVFYKDGKNIKLPYPLEKFESHVSAKCFRNGRFVQSLRNKAASLPNVNLEQGTVTSLLEENGTIKGVNYRNKKGEELTANAPLTIVCDGCFSNLRRSLCYSKADTPSYFVGLVLEKCKVPHEDYAEFILGDPSPFVFYPISNTEIRCLVDVPSQQVPSVSDGQMAHYLKTVIAPQVLPELYTTFISAIEKPNNIKIMPNRTMPASPVPTPGALMMGDAFNMRHPITGGGMTVALSDVVLVRDLLRPLHNLSNASTVCKYLESFYTLRKPMASTINTLANMLHRVFSASSDPAMEDLQHVCFGYFSLGGLFANGLLALLAGICPRPLSMAFHILAMAIYGIGRLLLPFPSPKRIWRAAQLIRVALGIVFPLIKSEGGVHYFMAYYQFIVGGLIASLLGFVFLYYNSLVRKLNKTRSSSRAFPVENCVTKTGNGVATTGTTDIIIVGAGIAGSALAYALGKDGRRVHLIERDLNPPERIAGEALLPGGYLKLIELGMEDCVDEIDAQRFNGYFYYKDGKKVKLSFPLEKFQSHVSGKLFHNGRFVRKLREKAASHPNVNLEQGTVTSLLEENGIIKGVHYKNKKGEKLTANAPLTIVCDGGFSNLRRSLCCSKVDTPSHLVGFVMENCKLPHETYGAIILADPSPFFFYPISSTELRCMVDVPSQNVPSVSNGEMAHYLRTIVAPQVIPELYPAFVSAIEKGNNLRMAPSRTMAASSVPTPGALMMGDAFNMRHPITGGGMTVALSDVVLVRDLLRPLHNLSDASAVCKYLESFYTLRKASRKYTFPH</sequence>
<feature type="domain" description="Squalene epoxidase" evidence="14">
    <location>
        <begin position="215"/>
        <end position="488"/>
    </location>
</feature>
<dbReference type="GO" id="GO:0004506">
    <property type="term" value="F:squalene monooxygenase activity"/>
    <property type="evidence" value="ECO:0007669"/>
    <property type="project" value="UniProtKB-EC"/>
</dbReference>
<keyword evidence="7 13" id="KW-0812">Transmembrane</keyword>
<dbReference type="STRING" id="93759.A0A1R3JBD0"/>
<evidence type="ECO:0000256" key="10">
    <source>
        <dbReference type="ARBA" id="ARBA00023002"/>
    </source>
</evidence>
<keyword evidence="16" id="KW-1185">Reference proteome</keyword>
<dbReference type="GO" id="GO:0009725">
    <property type="term" value="P:response to hormone"/>
    <property type="evidence" value="ECO:0007669"/>
    <property type="project" value="UniProtKB-ARBA"/>
</dbReference>
<keyword evidence="11 13" id="KW-0472">Membrane</keyword>
<keyword evidence="9 13" id="KW-1133">Transmembrane helix</keyword>
<proteinExistence type="inferred from homology"/>
<keyword evidence="10" id="KW-0560">Oxidoreductase</keyword>
<feature type="transmembrane region" description="Helical" evidence="13">
    <location>
        <begin position="517"/>
        <end position="537"/>
    </location>
</feature>
<evidence type="ECO:0000256" key="8">
    <source>
        <dbReference type="ARBA" id="ARBA00022827"/>
    </source>
</evidence>
<evidence type="ECO:0000313" key="16">
    <source>
        <dbReference type="Proteomes" id="UP000187203"/>
    </source>
</evidence>
<dbReference type="SUPFAM" id="SSF51905">
    <property type="entry name" value="FAD/NAD(P)-binding domain"/>
    <property type="match status" value="2"/>
</dbReference>
<comment type="caution">
    <text evidence="15">The sequence shown here is derived from an EMBL/GenBank/DDBJ whole genome shotgun (WGS) entry which is preliminary data.</text>
</comment>
<dbReference type="Pfam" id="PF13450">
    <property type="entry name" value="NAD_binding_8"/>
    <property type="match status" value="2"/>
</dbReference>
<gene>
    <name evidence="15" type="ORF">COLO4_17831</name>
</gene>
<evidence type="ECO:0000256" key="2">
    <source>
        <dbReference type="ARBA" id="ARBA00004141"/>
    </source>
</evidence>
<comment type="catalytic activity">
    <reaction evidence="12">
        <text>squalene + reduced [NADPH--hemoprotein reductase] + O2 = (S)-2,3-epoxysqualene + oxidized [NADPH--hemoprotein reductase] + H2O + H(+)</text>
        <dbReference type="Rhea" id="RHEA:25282"/>
        <dbReference type="Rhea" id="RHEA-COMP:11964"/>
        <dbReference type="Rhea" id="RHEA-COMP:11965"/>
        <dbReference type="ChEBI" id="CHEBI:15377"/>
        <dbReference type="ChEBI" id="CHEBI:15378"/>
        <dbReference type="ChEBI" id="CHEBI:15379"/>
        <dbReference type="ChEBI" id="CHEBI:15440"/>
        <dbReference type="ChEBI" id="CHEBI:15441"/>
        <dbReference type="ChEBI" id="CHEBI:57618"/>
        <dbReference type="ChEBI" id="CHEBI:58210"/>
        <dbReference type="EC" id="1.14.14.17"/>
    </reaction>
</comment>
<dbReference type="GO" id="GO:0005783">
    <property type="term" value="C:endoplasmic reticulum"/>
    <property type="evidence" value="ECO:0007669"/>
    <property type="project" value="TreeGrafter"/>
</dbReference>
<dbReference type="UniPathway" id="UPA00767">
    <property type="reaction ID" value="UER00752"/>
</dbReference>
<dbReference type="InterPro" id="IPR013698">
    <property type="entry name" value="Squalene_epoxidase"/>
</dbReference>
<feature type="transmembrane region" description="Helical" evidence="13">
    <location>
        <begin position="461"/>
        <end position="479"/>
    </location>
</feature>
<evidence type="ECO:0000256" key="7">
    <source>
        <dbReference type="ARBA" id="ARBA00022692"/>
    </source>
</evidence>
<dbReference type="InterPro" id="IPR036188">
    <property type="entry name" value="FAD/NAD-bd_sf"/>
</dbReference>
<feature type="transmembrane region" description="Helical" evidence="13">
    <location>
        <begin position="6"/>
        <end position="29"/>
    </location>
</feature>
<feature type="transmembrane region" description="Helical" evidence="13">
    <location>
        <begin position="486"/>
        <end position="505"/>
    </location>
</feature>
<dbReference type="EMBL" id="AWUE01016391">
    <property type="protein sequence ID" value="OMO92138.1"/>
    <property type="molecule type" value="Genomic_DNA"/>
</dbReference>
<evidence type="ECO:0000256" key="4">
    <source>
        <dbReference type="ARBA" id="ARBA00008802"/>
    </source>
</evidence>
<evidence type="ECO:0000256" key="6">
    <source>
        <dbReference type="ARBA" id="ARBA00022630"/>
    </source>
</evidence>
<dbReference type="Pfam" id="PF08491">
    <property type="entry name" value="SE"/>
    <property type="match status" value="2"/>
</dbReference>
<comment type="subcellular location">
    <subcellularLocation>
        <location evidence="2">Membrane</location>
        <topology evidence="2">Multi-pass membrane protein</topology>
    </subcellularLocation>
</comment>
<evidence type="ECO:0000256" key="9">
    <source>
        <dbReference type="ARBA" id="ARBA00022989"/>
    </source>
</evidence>
<comment type="similarity">
    <text evidence="4">Belongs to the squalene monooxygenase family.</text>
</comment>
<dbReference type="GO" id="GO:0050660">
    <property type="term" value="F:flavin adenine dinucleotide binding"/>
    <property type="evidence" value="ECO:0007669"/>
    <property type="project" value="InterPro"/>
</dbReference>
<evidence type="ECO:0000256" key="5">
    <source>
        <dbReference type="ARBA" id="ARBA00012312"/>
    </source>
</evidence>
<comment type="cofactor">
    <cofactor evidence="1">
        <name>FAD</name>
        <dbReference type="ChEBI" id="CHEBI:57692"/>
    </cofactor>
</comment>
<keyword evidence="6" id="KW-0285">Flavoprotein</keyword>
<dbReference type="InterPro" id="IPR040125">
    <property type="entry name" value="Squalene_monox"/>
</dbReference>
<dbReference type="GO" id="GO:0016020">
    <property type="term" value="C:membrane"/>
    <property type="evidence" value="ECO:0007669"/>
    <property type="project" value="UniProtKB-SubCell"/>
</dbReference>
<dbReference type="OrthoDB" id="999518at2759"/>
<evidence type="ECO:0000256" key="1">
    <source>
        <dbReference type="ARBA" id="ARBA00001974"/>
    </source>
</evidence>
<evidence type="ECO:0000313" key="15">
    <source>
        <dbReference type="EMBL" id="OMO92138.1"/>
    </source>
</evidence>
<protein>
    <recommendedName>
        <fullName evidence="5">squalene monooxygenase</fullName>
        <ecNumber evidence="5">1.14.14.17</ecNumber>
    </recommendedName>
</protein>
<dbReference type="Gene3D" id="3.50.50.60">
    <property type="entry name" value="FAD/NAD(P)-binding domain"/>
    <property type="match status" value="2"/>
</dbReference>
<evidence type="ECO:0000256" key="3">
    <source>
        <dbReference type="ARBA" id="ARBA00005018"/>
    </source>
</evidence>
<dbReference type="PANTHER" id="PTHR10835:SF8">
    <property type="entry name" value="SQUALENE MONOOXYGENASE"/>
    <property type="match status" value="1"/>
</dbReference>
<evidence type="ECO:0000256" key="12">
    <source>
        <dbReference type="ARBA" id="ARBA00048658"/>
    </source>
</evidence>
<keyword evidence="8" id="KW-0274">FAD</keyword>
<accession>A0A1R3JBD0</accession>
<feature type="transmembrane region" description="Helical" evidence="13">
    <location>
        <begin position="435"/>
        <end position="455"/>
    </location>
</feature>
<dbReference type="Proteomes" id="UP000187203">
    <property type="component" value="Unassembled WGS sequence"/>
</dbReference>
<comment type="pathway">
    <text evidence="3">Terpene metabolism; lanosterol biosynthesis; lanosterol from farnesyl diphosphate: step 2/3.</text>
</comment>
<dbReference type="FunFam" id="3.50.50.60:FF:000074">
    <property type="entry name" value="Squalene monooxygenase 2"/>
    <property type="match status" value="2"/>
</dbReference>
<reference evidence="16" key="1">
    <citation type="submission" date="2013-09" db="EMBL/GenBank/DDBJ databases">
        <title>Corchorus olitorius genome sequencing.</title>
        <authorList>
            <person name="Alam M."/>
            <person name="Haque M.S."/>
            <person name="Islam M.S."/>
            <person name="Emdad E.M."/>
            <person name="Islam M.M."/>
            <person name="Ahmed B."/>
            <person name="Halim A."/>
            <person name="Hossen Q.M.M."/>
            <person name="Hossain M.Z."/>
            <person name="Ahmed R."/>
            <person name="Khan M.M."/>
            <person name="Islam R."/>
            <person name="Rashid M.M."/>
            <person name="Khan S.A."/>
            <person name="Rahman M.S."/>
            <person name="Alam M."/>
            <person name="Yahiya A.S."/>
            <person name="Khan M.S."/>
            <person name="Azam M.S."/>
            <person name="Haque T."/>
            <person name="Lashkar M.Z.H."/>
            <person name="Akhand A.I."/>
            <person name="Morshed G."/>
            <person name="Roy S."/>
            <person name="Uddin K.S."/>
            <person name="Rabeya T."/>
            <person name="Hossain A.S."/>
            <person name="Chowdhury A."/>
            <person name="Snigdha A.R."/>
            <person name="Mortoza M.S."/>
            <person name="Matin S.A."/>
            <person name="Hoque S.M.E."/>
            <person name="Islam M.K."/>
            <person name="Roy D.K."/>
            <person name="Haider R."/>
            <person name="Moosa M.M."/>
            <person name="Elias S.M."/>
            <person name="Hasan A.M."/>
            <person name="Jahan S."/>
            <person name="Shafiuddin M."/>
            <person name="Mahmood N."/>
            <person name="Shommy N.S."/>
        </authorList>
    </citation>
    <scope>NUCLEOTIDE SEQUENCE [LARGE SCALE GENOMIC DNA]</scope>
    <source>
        <strain evidence="16">cv. O-4</strain>
    </source>
</reference>
<dbReference type="PRINTS" id="PR00420">
    <property type="entry name" value="RNGMNOXGNASE"/>
</dbReference>
<dbReference type="EC" id="1.14.14.17" evidence="5"/>
<name>A0A1R3JBD0_9ROSI</name>
<organism evidence="15 16">
    <name type="scientific">Corchorus olitorius</name>
    <dbReference type="NCBI Taxonomy" id="93759"/>
    <lineage>
        <taxon>Eukaryota</taxon>
        <taxon>Viridiplantae</taxon>
        <taxon>Streptophyta</taxon>
        <taxon>Embryophyta</taxon>
        <taxon>Tracheophyta</taxon>
        <taxon>Spermatophyta</taxon>
        <taxon>Magnoliopsida</taxon>
        <taxon>eudicotyledons</taxon>
        <taxon>Gunneridae</taxon>
        <taxon>Pentapetalae</taxon>
        <taxon>rosids</taxon>
        <taxon>malvids</taxon>
        <taxon>Malvales</taxon>
        <taxon>Malvaceae</taxon>
        <taxon>Grewioideae</taxon>
        <taxon>Apeibeae</taxon>
        <taxon>Corchorus</taxon>
    </lineage>
</organism>
<dbReference type="PANTHER" id="PTHR10835">
    <property type="entry name" value="SQUALENE MONOOXYGENASE"/>
    <property type="match status" value="1"/>
</dbReference>
<dbReference type="AlphaFoldDB" id="A0A1R3JBD0"/>